<name>A0A7J6VBD3_THATH</name>
<keyword evidence="3" id="KW-1185">Reference proteome</keyword>
<feature type="domain" description="Photolyase/cryptochrome alpha/beta" evidence="1">
    <location>
        <begin position="53"/>
        <end position="199"/>
    </location>
</feature>
<dbReference type="InterPro" id="IPR036155">
    <property type="entry name" value="Crypto/Photolyase_N_sf"/>
</dbReference>
<dbReference type="OrthoDB" id="408373at2759"/>
<dbReference type="Pfam" id="PF00875">
    <property type="entry name" value="DNA_photolyase"/>
    <property type="match status" value="1"/>
</dbReference>
<evidence type="ECO:0000313" key="2">
    <source>
        <dbReference type="EMBL" id="KAF5182396.1"/>
    </source>
</evidence>
<dbReference type="InterPro" id="IPR029058">
    <property type="entry name" value="AB_hydrolase_fold"/>
</dbReference>
<feature type="non-terminal residue" evidence="2">
    <location>
        <position position="567"/>
    </location>
</feature>
<organism evidence="2 3">
    <name type="scientific">Thalictrum thalictroides</name>
    <name type="common">Rue-anemone</name>
    <name type="synonym">Anemone thalictroides</name>
    <dbReference type="NCBI Taxonomy" id="46969"/>
    <lineage>
        <taxon>Eukaryota</taxon>
        <taxon>Viridiplantae</taxon>
        <taxon>Streptophyta</taxon>
        <taxon>Embryophyta</taxon>
        <taxon>Tracheophyta</taxon>
        <taxon>Spermatophyta</taxon>
        <taxon>Magnoliopsida</taxon>
        <taxon>Ranunculales</taxon>
        <taxon>Ranunculaceae</taxon>
        <taxon>Thalictroideae</taxon>
        <taxon>Thalictrum</taxon>
    </lineage>
</organism>
<accession>A0A7J6VBD3</accession>
<evidence type="ECO:0000259" key="1">
    <source>
        <dbReference type="PROSITE" id="PS51645"/>
    </source>
</evidence>
<dbReference type="PANTHER" id="PTHR47832">
    <property type="entry name" value="DNA PHOTOLYASE"/>
    <property type="match status" value="1"/>
</dbReference>
<reference evidence="2 3" key="1">
    <citation type="submission" date="2020-06" db="EMBL/GenBank/DDBJ databases">
        <title>Transcriptomic and genomic resources for Thalictrum thalictroides and T. hernandezii: Facilitating candidate gene discovery in an emerging model plant lineage.</title>
        <authorList>
            <person name="Arias T."/>
            <person name="Riano-Pachon D.M."/>
            <person name="Di Stilio V.S."/>
        </authorList>
    </citation>
    <scope>NUCLEOTIDE SEQUENCE [LARGE SCALE GENOMIC DNA]</scope>
    <source>
        <strain evidence="3">cv. WT478/WT964</strain>
        <tissue evidence="2">Leaves</tissue>
    </source>
</reference>
<dbReference type="Gene3D" id="3.40.50.620">
    <property type="entry name" value="HUPs"/>
    <property type="match status" value="1"/>
</dbReference>
<comment type="caution">
    <text evidence="2">The sequence shown here is derived from an EMBL/GenBank/DDBJ whole genome shotgun (WGS) entry which is preliminary data.</text>
</comment>
<dbReference type="GO" id="GO:0016787">
    <property type="term" value="F:hydrolase activity"/>
    <property type="evidence" value="ECO:0007669"/>
    <property type="project" value="UniProtKB-KW"/>
</dbReference>
<dbReference type="AlphaFoldDB" id="A0A7J6VBD3"/>
<keyword evidence="2" id="KW-0378">Hydrolase</keyword>
<dbReference type="Gene3D" id="3.40.50.1820">
    <property type="entry name" value="alpha/beta hydrolase"/>
    <property type="match status" value="1"/>
</dbReference>
<protein>
    <submittedName>
        <fullName evidence="2">Hydrolase protein</fullName>
    </submittedName>
</protein>
<dbReference type="PROSITE" id="PS51645">
    <property type="entry name" value="PHR_CRY_ALPHA_BETA"/>
    <property type="match status" value="1"/>
</dbReference>
<proteinExistence type="predicted"/>
<dbReference type="InterPro" id="IPR006050">
    <property type="entry name" value="DNA_photolyase_N"/>
</dbReference>
<dbReference type="SUPFAM" id="SSF52425">
    <property type="entry name" value="Cryptochrome/photolyase, N-terminal domain"/>
    <property type="match status" value="1"/>
</dbReference>
<dbReference type="SUPFAM" id="SSF53474">
    <property type="entry name" value="alpha/beta-Hydrolases"/>
    <property type="match status" value="1"/>
</dbReference>
<dbReference type="InterPro" id="IPR014729">
    <property type="entry name" value="Rossmann-like_a/b/a_fold"/>
</dbReference>
<dbReference type="InterPro" id="IPR000073">
    <property type="entry name" value="AB_hydrolase_1"/>
</dbReference>
<dbReference type="EMBL" id="JABWDY010034794">
    <property type="protein sequence ID" value="KAF5182396.1"/>
    <property type="molecule type" value="Genomic_DNA"/>
</dbReference>
<dbReference type="Proteomes" id="UP000554482">
    <property type="component" value="Unassembled WGS sequence"/>
</dbReference>
<dbReference type="Pfam" id="PF00561">
    <property type="entry name" value="Abhydrolase_1"/>
    <property type="match status" value="1"/>
</dbReference>
<evidence type="ECO:0000313" key="3">
    <source>
        <dbReference type="Proteomes" id="UP000554482"/>
    </source>
</evidence>
<sequence>MALLMWVPLSIPHFHSPSFITSHKHKPLLLRSTIITTLPKASLNINNQNHSNDVALLWFKHDLRLDDHPALVSSAASQYHTILPLYIFDHRIISRFSDETLELVLLALKDLKTCLQDRGSNLMIRYGDAESIISKIVSEVVVSCHKLGLKQIKSIDVFAEEEVEYNLRQMIGSVDECLANLSLSRGSSTQLVSWQTPFYDIENLKKFPAFYSDFKKLNLTPTSPLATPVLPHLDITLDWGTIPTYDELRKYSTSVNSYESNEMWQSVKRISAKSVLSKGRVNQIKMPNDFSEGSSKSRSVNLENSVFLSREGTVVGGGTSAVLNALAAYLRDLEGTSRGDWQEVHEKLRKAESRSGASFGALFRSALSLGILSRRRVYYEAIKYEKERNAGFLSPFGYSAATVAAAVDTVCIMEWYHLLASKSHTNSGRTNSDHIWRWNEYLIRYTALGQEGPAVLLVHGFGAFLEHYRDNMTPVADGGNRVWAITLLGFGKSEKPNVVYTELMWAEMLRDFIIDVVGEPVHLVGNSIGGYFAAIVAGLWPSLARSIVLINTAGSVIPGNPSVLGNE</sequence>
<gene>
    <name evidence="2" type="ORF">FRX31_028017</name>
</gene>
<dbReference type="PANTHER" id="PTHR47832:SF1">
    <property type="entry name" value="DNA PHOTOLYASE"/>
    <property type="match status" value="1"/>
</dbReference>